<gene>
    <name evidence="1" type="ORF">PYU98_15645</name>
</gene>
<organism evidence="1 2">
    <name type="scientific">Aeromonas allosaccharophila</name>
    <dbReference type="NCBI Taxonomy" id="656"/>
    <lineage>
        <taxon>Bacteria</taxon>
        <taxon>Pseudomonadati</taxon>
        <taxon>Pseudomonadota</taxon>
        <taxon>Gammaproteobacteria</taxon>
        <taxon>Aeromonadales</taxon>
        <taxon>Aeromonadaceae</taxon>
        <taxon>Aeromonas</taxon>
    </lineage>
</organism>
<dbReference type="AlphaFoldDB" id="A0AAX3NPW1"/>
<accession>A0AAX3NPW1</accession>
<dbReference type="EMBL" id="CP118988">
    <property type="protein sequence ID" value="WED75362.1"/>
    <property type="molecule type" value="Genomic_DNA"/>
</dbReference>
<evidence type="ECO:0000313" key="2">
    <source>
        <dbReference type="Proteomes" id="UP001213721"/>
    </source>
</evidence>
<reference evidence="1" key="1">
    <citation type="submission" date="2023-02" db="EMBL/GenBank/DDBJ databases">
        <title>The sequence of Aeromonas allosaccharophila K520.</title>
        <authorList>
            <person name="Luo X."/>
        </authorList>
    </citation>
    <scope>NUCLEOTIDE SEQUENCE</scope>
    <source>
        <strain evidence="1">K520</strain>
    </source>
</reference>
<evidence type="ECO:0000313" key="1">
    <source>
        <dbReference type="EMBL" id="WED75362.1"/>
    </source>
</evidence>
<proteinExistence type="predicted"/>
<name>A0AAX3NPW1_9GAMM</name>
<dbReference type="Proteomes" id="UP001213721">
    <property type="component" value="Chromosome"/>
</dbReference>
<sequence length="690" mass="79311">MTTHFFMIFFDAIAKALGFSSPVRPTKKTGESLRRERPSNSEKYDLQKTLKKITKRLHDGSNLPPTILLNHMDILERLCNKMIRKNIIVKGSIDDIDEIYIKNALIPLICADFYIFKDKATEESIYYHLDKILRLEHLVITDGIKGSFNKLTAKKYLRKYINSSFTSKLCEHKQIDREMAEFFIQKLLDFLNELNNEDNQTSKTLNEKIKDCNLQLSENNFDSSIFNMNSIAAAYTAVIILQDIDNKTGMFGHFYNTYSKLTLSTCSILNHLTYTLKSALEYDYNTIYEVEGISLGLPPPLRVDEKRIKLLENVIDCITLLFGTPTINLHNEEVDLNQLNSQLDLLSQMVFPPHVSYFCHLKNDNGYIKVEYNQSATPDKTNYIVFDVNHFSTIVELANDIDNEYYSYFYQHAPLLLILNYIKEDSPEEALDIIDSLSEVELFKYGSNKYALGVLAIGLNHNQRRATVKNISLLPQLNDTLNYQGDMLIPVFTPNHLNSWLSKNTYYKYSMFFSVNEYSKYNLYIARAIYSYNFTIARHTTPPHNQRTCALEQSVRTVNIHNVNYDSKLICHDSLERLNFICGKILTGLDKIKLNKINVDYSDPVSFANDLVRNKIMTGAELKDNLIHCLKGTTLAICLLDYKSIVAFLSVPGDNVKNIIRLGEKSNIVKLLFKAHIATLPSGSRIKTRK</sequence>
<protein>
    <submittedName>
        <fullName evidence="1">Uncharacterized protein</fullName>
    </submittedName>
</protein>
<dbReference type="RefSeq" id="WP_155270312.1">
    <property type="nucleotide sequence ID" value="NZ_CP118988.1"/>
</dbReference>